<keyword evidence="3" id="KW-0472">Membrane</keyword>
<feature type="region of interest" description="Disordered" evidence="2">
    <location>
        <begin position="1"/>
        <end position="91"/>
    </location>
</feature>
<dbReference type="Ensembl" id="ENSHCOT00000015762.1">
    <property type="protein sequence ID" value="ENSHCOP00000009590.1"/>
    <property type="gene ID" value="ENSHCOG00000012050.1"/>
</dbReference>
<dbReference type="SMART" id="SM00028">
    <property type="entry name" value="TPR"/>
    <property type="match status" value="3"/>
</dbReference>
<feature type="compositionally biased region" description="Basic and acidic residues" evidence="2">
    <location>
        <begin position="12"/>
        <end position="22"/>
    </location>
</feature>
<dbReference type="GeneTree" id="ENSGT00940000165481"/>
<dbReference type="PANTHER" id="PTHR46512:SF2">
    <property type="entry name" value="PEPTIDYLPROLYL ISOMERASE"/>
    <property type="match status" value="1"/>
</dbReference>
<dbReference type="GO" id="GO:0044183">
    <property type="term" value="F:protein folding chaperone"/>
    <property type="evidence" value="ECO:0007669"/>
    <property type="project" value="TreeGrafter"/>
</dbReference>
<dbReference type="PANTHER" id="PTHR46512">
    <property type="entry name" value="PEPTIDYLPROLYL ISOMERASE"/>
    <property type="match status" value="1"/>
</dbReference>
<keyword evidence="5" id="KW-1185">Reference proteome</keyword>
<dbReference type="GO" id="GO:0043066">
    <property type="term" value="P:negative regulation of apoptotic process"/>
    <property type="evidence" value="ECO:0007669"/>
    <property type="project" value="TreeGrafter"/>
</dbReference>
<dbReference type="InterPro" id="IPR019734">
    <property type="entry name" value="TPR_rpt"/>
</dbReference>
<dbReference type="STRING" id="109280.ENSHCOP00000009590"/>
<dbReference type="OMA" id="ICTTELI"/>
<reference evidence="4" key="2">
    <citation type="submission" date="2025-09" db="UniProtKB">
        <authorList>
            <consortium name="Ensembl"/>
        </authorList>
    </citation>
    <scope>IDENTIFICATION</scope>
</reference>
<sequence length="358" mass="39630">MGKGRRRPRRRCASENRPERSRSRCRSRAFFPNTPRRSGPASPSRSSSTKKTGSGSQTDCWARRCWSRPPPAPLGPSGASRPPRCRPSWRTAPSWRRTASCSLPSAKETRWRSASCPCAGARSRYCWPIPGTPTGRRAPDIPAGAPLLYQLQLLDVSDKADPLNLPLSDRIRAGNRKRERGNFHFQREEYGKAARAYRMALDVLTTDEREVRHYRVKCLNNLAAALLKLERRREALRASRDVLALQPDNVKALYRAGKQILSDASDYGEAAELLKKALKLEPAARAIHAELSKLVKRQSGGKAARHRNAKPAEMSGDDVAPFLLPSGPTSPISWKLIVGALLVALGSFVTSLVLTARN</sequence>
<proteinExistence type="predicted"/>
<keyword evidence="1" id="KW-0175">Coiled coil</keyword>
<feature type="coiled-coil region" evidence="1">
    <location>
        <begin position="219"/>
        <end position="246"/>
    </location>
</feature>
<evidence type="ECO:0000256" key="3">
    <source>
        <dbReference type="SAM" id="Phobius"/>
    </source>
</evidence>
<reference evidence="4" key="1">
    <citation type="submission" date="2025-08" db="UniProtKB">
        <authorList>
            <consortium name="Ensembl"/>
        </authorList>
    </citation>
    <scope>IDENTIFICATION</scope>
</reference>
<organism evidence="4 5">
    <name type="scientific">Hippocampus comes</name>
    <name type="common">Tiger tail seahorse</name>
    <dbReference type="NCBI Taxonomy" id="109280"/>
    <lineage>
        <taxon>Eukaryota</taxon>
        <taxon>Metazoa</taxon>
        <taxon>Chordata</taxon>
        <taxon>Craniata</taxon>
        <taxon>Vertebrata</taxon>
        <taxon>Euteleostomi</taxon>
        <taxon>Actinopterygii</taxon>
        <taxon>Neopterygii</taxon>
        <taxon>Teleostei</taxon>
        <taxon>Neoteleostei</taxon>
        <taxon>Acanthomorphata</taxon>
        <taxon>Syngnathiaria</taxon>
        <taxon>Syngnathiformes</taxon>
        <taxon>Syngnathoidei</taxon>
        <taxon>Syngnathidae</taxon>
        <taxon>Hippocampus</taxon>
    </lineage>
</organism>
<dbReference type="GO" id="GO:0005829">
    <property type="term" value="C:cytosol"/>
    <property type="evidence" value="ECO:0007669"/>
    <property type="project" value="TreeGrafter"/>
</dbReference>
<dbReference type="SUPFAM" id="SSF48452">
    <property type="entry name" value="TPR-like"/>
    <property type="match status" value="1"/>
</dbReference>
<feature type="transmembrane region" description="Helical" evidence="3">
    <location>
        <begin position="336"/>
        <end position="356"/>
    </location>
</feature>
<feature type="compositionally biased region" description="Basic residues" evidence="2">
    <location>
        <begin position="1"/>
        <end position="11"/>
    </location>
</feature>
<dbReference type="Gene3D" id="1.25.40.10">
    <property type="entry name" value="Tetratricopeptide repeat domain"/>
    <property type="match status" value="1"/>
</dbReference>
<dbReference type="GO" id="GO:0016020">
    <property type="term" value="C:membrane"/>
    <property type="evidence" value="ECO:0007669"/>
    <property type="project" value="TreeGrafter"/>
</dbReference>
<evidence type="ECO:0000313" key="5">
    <source>
        <dbReference type="Proteomes" id="UP000264820"/>
    </source>
</evidence>
<dbReference type="Proteomes" id="UP000264820">
    <property type="component" value="Unplaced"/>
</dbReference>
<keyword evidence="3" id="KW-1133">Transmembrane helix</keyword>
<protein>
    <submittedName>
        <fullName evidence="4">Peptidyl-prolyl cis-trans isomerase FKBP8-like</fullName>
    </submittedName>
</protein>
<evidence type="ECO:0000313" key="4">
    <source>
        <dbReference type="Ensembl" id="ENSHCOP00000009590.1"/>
    </source>
</evidence>
<name>A0A3Q2XXA8_HIPCM</name>
<accession>A0A3Q2XXA8</accession>
<dbReference type="GO" id="GO:0012505">
    <property type="term" value="C:endomembrane system"/>
    <property type="evidence" value="ECO:0007669"/>
    <property type="project" value="TreeGrafter"/>
</dbReference>
<evidence type="ECO:0000256" key="1">
    <source>
        <dbReference type="SAM" id="Coils"/>
    </source>
</evidence>
<evidence type="ECO:0000256" key="2">
    <source>
        <dbReference type="SAM" id="MobiDB-lite"/>
    </source>
</evidence>
<dbReference type="GO" id="GO:0005740">
    <property type="term" value="C:mitochondrial envelope"/>
    <property type="evidence" value="ECO:0007669"/>
    <property type="project" value="TreeGrafter"/>
</dbReference>
<dbReference type="InterPro" id="IPR050754">
    <property type="entry name" value="FKBP4/5/8-like"/>
</dbReference>
<dbReference type="InterPro" id="IPR011990">
    <property type="entry name" value="TPR-like_helical_dom_sf"/>
</dbReference>
<feature type="compositionally biased region" description="Low complexity" evidence="2">
    <location>
        <begin position="34"/>
        <end position="56"/>
    </location>
</feature>
<keyword evidence="3" id="KW-0812">Transmembrane</keyword>